<dbReference type="GeneID" id="65071854"/>
<name>A0A481W6Q0_9CAUD</name>
<organism evidence="1 2">
    <name type="scientific">Fusobacterium phage Fnu1</name>
    <dbReference type="NCBI Taxonomy" id="2530024"/>
    <lineage>
        <taxon>Viruses</taxon>
        <taxon>Duplodnaviria</taxon>
        <taxon>Heunggongvirae</taxon>
        <taxon>Uroviricota</taxon>
        <taxon>Caudoviricetes</taxon>
        <taxon>Latrobevirus</taxon>
        <taxon>Latrobevirus FNU1</taxon>
    </lineage>
</organism>
<dbReference type="RefSeq" id="YP_010082846.1">
    <property type="nucleotide sequence ID" value="NC_055035.1"/>
</dbReference>
<dbReference type="GO" id="GO:0016874">
    <property type="term" value="F:ligase activity"/>
    <property type="evidence" value="ECO:0007669"/>
    <property type="project" value="UniProtKB-KW"/>
</dbReference>
<sequence length="80" mass="9063">MKKLELVGLVEKLGLSGKNTKKILNNYLFFLAENGVNVLDIQENSKHLNIKYKTKTGKKCYLLHIDNTLLKSNKTLISVS</sequence>
<dbReference type="Proteomes" id="UP000292160">
    <property type="component" value="Segment"/>
</dbReference>
<keyword evidence="2" id="KW-1185">Reference proteome</keyword>
<keyword evidence="1" id="KW-0436">Ligase</keyword>
<dbReference type="KEGG" id="vg:65071854"/>
<accession>A0A481W6Q0</accession>
<reference evidence="1 2" key="1">
    <citation type="submission" date="2019-02" db="EMBL/GenBank/DDBJ databases">
        <title>Genomic, morphological and functional characterisation of novel bacteriophage Fnu1 capable of disrupt Fusobacterium nucleatum biofilm.</title>
        <authorList>
            <person name="Kabwe M."/>
            <person name="Brown T.L."/>
            <person name="Dashper S."/>
            <person name="Speirs L."/>
            <person name="Ku H."/>
            <person name="Petrovski S."/>
            <person name="Chan H.T."/>
            <person name="Lock P."/>
            <person name="Tucci J."/>
        </authorList>
    </citation>
    <scope>NUCLEOTIDE SEQUENCE [LARGE SCALE GENOMIC DNA]</scope>
</reference>
<dbReference type="EMBL" id="MK554696">
    <property type="protein sequence ID" value="QBJ04203.1"/>
    <property type="molecule type" value="Genomic_DNA"/>
</dbReference>
<evidence type="ECO:0000313" key="2">
    <source>
        <dbReference type="Proteomes" id="UP000292160"/>
    </source>
</evidence>
<protein>
    <submittedName>
        <fullName evidence="1">Serine--tRNA ligase</fullName>
    </submittedName>
</protein>
<evidence type="ECO:0000313" key="1">
    <source>
        <dbReference type="EMBL" id="QBJ04203.1"/>
    </source>
</evidence>
<proteinExistence type="predicted"/>